<organism evidence="2 3">
    <name type="scientific">Brevibacillus laterosporus LMG 15441</name>
    <dbReference type="NCBI Taxonomy" id="1042163"/>
    <lineage>
        <taxon>Bacteria</taxon>
        <taxon>Bacillati</taxon>
        <taxon>Bacillota</taxon>
        <taxon>Bacilli</taxon>
        <taxon>Bacillales</taxon>
        <taxon>Paenibacillaceae</taxon>
        <taxon>Brevibacillus</taxon>
    </lineage>
</organism>
<proteinExistence type="predicted"/>
<evidence type="ECO:0000313" key="3">
    <source>
        <dbReference type="Proteomes" id="UP000005850"/>
    </source>
</evidence>
<dbReference type="InterPro" id="IPR038628">
    <property type="entry name" value="XkdM-like_sf"/>
</dbReference>
<sequence length="150" mass="17075">MRQSDIKLKNCQVYDENGDPIYGTLEGKAVLKTEYGDVKRLQKGSVQTIDSWHVEVTLKVSSVNALLKYFCVDQITEGKTPVIPQLLGEMVDKENGNTERVRLTDIYLNPEEITLWEAKADGTDNATYEIKGRSNKKPDYLDKLPEYTEE</sequence>
<gene>
    <name evidence="2" type="ORF">BRLA_c036450</name>
</gene>
<name>A0A075R5R0_BRELA</name>
<dbReference type="EMBL" id="CP007806">
    <property type="protein sequence ID" value="AIG27947.1"/>
    <property type="molecule type" value="Genomic_DNA"/>
</dbReference>
<evidence type="ECO:0000256" key="1">
    <source>
        <dbReference type="SAM" id="MobiDB-lite"/>
    </source>
</evidence>
<dbReference type="HOGENOM" id="CLU_1737060_0_0_9"/>
<feature type="compositionally biased region" description="Basic and acidic residues" evidence="1">
    <location>
        <begin position="130"/>
        <end position="150"/>
    </location>
</feature>
<keyword evidence="3" id="KW-1185">Reference proteome</keyword>
<protein>
    <submittedName>
        <fullName evidence="2">Uncharacterized protein</fullName>
    </submittedName>
</protein>
<dbReference type="RefSeq" id="WP_003336524.1">
    <property type="nucleotide sequence ID" value="NZ_CP007806.1"/>
</dbReference>
<feature type="region of interest" description="Disordered" evidence="1">
    <location>
        <begin position="129"/>
        <end position="150"/>
    </location>
</feature>
<evidence type="ECO:0000313" key="2">
    <source>
        <dbReference type="EMBL" id="AIG27947.1"/>
    </source>
</evidence>
<dbReference type="STRING" id="1042163.BRLA_c036450"/>
<dbReference type="Proteomes" id="UP000005850">
    <property type="component" value="Chromosome"/>
</dbReference>
<dbReference type="Gene3D" id="2.30.110.40">
    <property type="entry name" value="Phage tail tube protein"/>
    <property type="match status" value="1"/>
</dbReference>
<reference evidence="2 3" key="1">
    <citation type="journal article" date="2011" name="J. Bacteriol.">
        <title>Genome sequence of Brevibacillus laterosporus LMG 15441, a pathogen of invertebrates.</title>
        <authorList>
            <person name="Djukic M."/>
            <person name="Poehlein A."/>
            <person name="Thurmer A."/>
            <person name="Daniel R."/>
        </authorList>
    </citation>
    <scope>NUCLEOTIDE SEQUENCE [LARGE SCALE GENOMIC DNA]</scope>
    <source>
        <strain evidence="2 3">LMG 15441</strain>
    </source>
</reference>
<dbReference type="eggNOG" id="ENOG5033JEF">
    <property type="taxonomic scope" value="Bacteria"/>
</dbReference>
<accession>A0A075R5R0</accession>
<dbReference type="AlphaFoldDB" id="A0A075R5R0"/>
<dbReference type="KEGG" id="blr:BRLA_c036450"/>